<dbReference type="PANTHER" id="PTHR18964:SF149">
    <property type="entry name" value="BIFUNCTIONAL UDP-N-ACETYLGLUCOSAMINE 2-EPIMERASE_N-ACETYLMANNOSAMINE KINASE"/>
    <property type="match status" value="1"/>
</dbReference>
<keyword evidence="3" id="KW-1185">Reference proteome</keyword>
<keyword evidence="2" id="KW-0418">Kinase</keyword>
<accession>A0A2V3Y2R8</accession>
<evidence type="ECO:0000256" key="1">
    <source>
        <dbReference type="ARBA" id="ARBA00006479"/>
    </source>
</evidence>
<organism evidence="2 3">
    <name type="scientific">Hungatella effluvii</name>
    <dbReference type="NCBI Taxonomy" id="1096246"/>
    <lineage>
        <taxon>Bacteria</taxon>
        <taxon>Bacillati</taxon>
        <taxon>Bacillota</taxon>
        <taxon>Clostridia</taxon>
        <taxon>Lachnospirales</taxon>
        <taxon>Lachnospiraceae</taxon>
        <taxon>Hungatella</taxon>
    </lineage>
</organism>
<dbReference type="Pfam" id="PF00480">
    <property type="entry name" value="ROK"/>
    <property type="match status" value="1"/>
</dbReference>
<evidence type="ECO:0000313" key="3">
    <source>
        <dbReference type="Proteomes" id="UP000248057"/>
    </source>
</evidence>
<dbReference type="SUPFAM" id="SSF53067">
    <property type="entry name" value="Actin-like ATPase domain"/>
    <property type="match status" value="1"/>
</dbReference>
<sequence length="323" mass="34743">MYIGIDIGGTKCAVTGGMFLDGRIEIVHKKKIETPKDRPPEEVIEILADEVMKWSEEKTSVGISCGGPLNSREGIILSPPNLTGWDHVCITSIMEERLKIPAYLQNDANAGALAEWLFGAGKGIKNLIFLTFGTGMGAGLILNGGLYAGAQDLAGEVGHIRLEPFGPAGFGKMGSFEGFCSGGGIALLAEAAAKEREQQGRKTAYWVPGKTITARCVAECAKRGDETATEVFRICGEKLGKALALLIDTLNPEMIILGSIYGRCRELLEPSMRQVLERECLPGALENCRILPAVLGEEIGDYAALATAVYGRKEWNCITDIRH</sequence>
<protein>
    <submittedName>
        <fullName evidence="2">Glucokinase</fullName>
    </submittedName>
</protein>
<name>A0A2V3Y2R8_9FIRM</name>
<dbReference type="PANTHER" id="PTHR18964">
    <property type="entry name" value="ROK (REPRESSOR, ORF, KINASE) FAMILY"/>
    <property type="match status" value="1"/>
</dbReference>
<dbReference type="InterPro" id="IPR043129">
    <property type="entry name" value="ATPase_NBD"/>
</dbReference>
<dbReference type="AlphaFoldDB" id="A0A2V3Y2R8"/>
<dbReference type="CDD" id="cd23763">
    <property type="entry name" value="ASKHA_ATPase_ROK"/>
    <property type="match status" value="1"/>
</dbReference>
<dbReference type="Proteomes" id="UP000248057">
    <property type="component" value="Unassembled WGS sequence"/>
</dbReference>
<comment type="similarity">
    <text evidence="1">Belongs to the ROK (NagC/XylR) family.</text>
</comment>
<reference evidence="2 3" key="1">
    <citation type="submission" date="2018-05" db="EMBL/GenBank/DDBJ databases">
        <title>Genomic Encyclopedia of Type Strains, Phase IV (KMG-IV): sequencing the most valuable type-strain genomes for metagenomic binning, comparative biology and taxonomic classification.</title>
        <authorList>
            <person name="Goeker M."/>
        </authorList>
    </citation>
    <scope>NUCLEOTIDE SEQUENCE [LARGE SCALE GENOMIC DNA]</scope>
    <source>
        <strain evidence="2 3">DSM 24995</strain>
    </source>
</reference>
<dbReference type="EMBL" id="QJKD01000007">
    <property type="protein sequence ID" value="PXX52410.1"/>
    <property type="molecule type" value="Genomic_DNA"/>
</dbReference>
<dbReference type="GeneID" id="86062208"/>
<gene>
    <name evidence="2" type="ORF">DFR60_10796</name>
</gene>
<dbReference type="GO" id="GO:0016301">
    <property type="term" value="F:kinase activity"/>
    <property type="evidence" value="ECO:0007669"/>
    <property type="project" value="UniProtKB-KW"/>
</dbReference>
<dbReference type="Gene3D" id="3.30.420.40">
    <property type="match status" value="2"/>
</dbReference>
<comment type="caution">
    <text evidence="2">The sequence shown here is derived from an EMBL/GenBank/DDBJ whole genome shotgun (WGS) entry which is preliminary data.</text>
</comment>
<dbReference type="RefSeq" id="WP_110323551.1">
    <property type="nucleotide sequence ID" value="NZ_QJKD01000007.1"/>
</dbReference>
<dbReference type="InterPro" id="IPR000600">
    <property type="entry name" value="ROK"/>
</dbReference>
<keyword evidence="2" id="KW-0808">Transferase</keyword>
<evidence type="ECO:0000313" key="2">
    <source>
        <dbReference type="EMBL" id="PXX52410.1"/>
    </source>
</evidence>
<proteinExistence type="inferred from homology"/>